<proteinExistence type="predicted"/>
<gene>
    <name evidence="1" type="ORF">A0128_05275</name>
</gene>
<dbReference type="KEGG" id="laj:A0128_05275"/>
<reference evidence="1 2" key="1">
    <citation type="submission" date="2016-04" db="EMBL/GenBank/DDBJ databases">
        <title>Complete genome seqeunce of Leptospira alstonii serovar Room22.</title>
        <authorList>
            <person name="Nally J.E."/>
            <person name="Bayles D.O."/>
            <person name="Hurley D."/>
            <person name="Fanning S."/>
            <person name="McMahon B.J."/>
            <person name="Arent Z."/>
        </authorList>
    </citation>
    <scope>NUCLEOTIDE SEQUENCE [LARGE SCALE GENOMIC DNA]</scope>
    <source>
        <strain evidence="1 2">GWTS #1</strain>
    </source>
</reference>
<dbReference type="Gene3D" id="3.40.1350.140">
    <property type="entry name" value="MepB-like"/>
    <property type="match status" value="1"/>
</dbReference>
<accession>A0A1D7V272</accession>
<dbReference type="Proteomes" id="UP000094197">
    <property type="component" value="Chromosome 1"/>
</dbReference>
<dbReference type="InterPro" id="IPR011235">
    <property type="entry name" value="MepB-like"/>
</dbReference>
<name>A0A1D7V272_9LEPT</name>
<dbReference type="PIRSF" id="PIRSF032285">
    <property type="entry name" value="UCP032285"/>
    <property type="match status" value="1"/>
</dbReference>
<dbReference type="AlphaFoldDB" id="A0A1D7V272"/>
<protein>
    <submittedName>
        <fullName evidence="1">MepB protein</fullName>
    </submittedName>
</protein>
<dbReference type="InterPro" id="IPR038231">
    <property type="entry name" value="MepB-like_sf"/>
</dbReference>
<dbReference type="OrthoDB" id="4954833at2"/>
<dbReference type="EMBL" id="CP015217">
    <property type="protein sequence ID" value="AOP35926.1"/>
    <property type="molecule type" value="Genomic_DNA"/>
</dbReference>
<evidence type="ECO:0000313" key="2">
    <source>
        <dbReference type="Proteomes" id="UP000094197"/>
    </source>
</evidence>
<organism evidence="1 2">
    <name type="scientific">Leptospira tipperaryensis</name>
    <dbReference type="NCBI Taxonomy" id="2564040"/>
    <lineage>
        <taxon>Bacteria</taxon>
        <taxon>Pseudomonadati</taxon>
        <taxon>Spirochaetota</taxon>
        <taxon>Spirochaetia</taxon>
        <taxon>Leptospirales</taxon>
        <taxon>Leptospiraceae</taxon>
        <taxon>Leptospira</taxon>
    </lineage>
</organism>
<dbReference type="RefSeq" id="WP_069609137.1">
    <property type="nucleotide sequence ID" value="NZ_CP015217.1"/>
</dbReference>
<sequence length="172" mass="19876">MIEKDLAPESFQEMKRKLLSPLGLEPTNLFVEKESAEYGACRFDLMDRKIVFRIAKITPTKAGQFVTLWKRKKGGPIEPYHIRDDIDYYMISANIQNRSGQFIFPKEVLNEKGILAGKKAGKRGFRVYPPWDVSLNKQAQGTQAWQLNYFMENDSAKPKDKKAFSDLLLLRK</sequence>
<dbReference type="Pfam" id="PF08877">
    <property type="entry name" value="MepB-like"/>
    <property type="match status" value="1"/>
</dbReference>
<keyword evidence="2" id="KW-1185">Reference proteome</keyword>
<evidence type="ECO:0000313" key="1">
    <source>
        <dbReference type="EMBL" id="AOP35926.1"/>
    </source>
</evidence>